<dbReference type="PANTHER" id="PTHR36438:SF1">
    <property type="entry name" value="IRON-SULFUR CLUSTER REPAIR PROTEIN YTFE"/>
    <property type="match status" value="1"/>
</dbReference>
<accession>A0A1X7HRS2</accession>
<dbReference type="RefSeq" id="WP_208916159.1">
    <property type="nucleotide sequence ID" value="NZ_LT840184.1"/>
</dbReference>
<evidence type="ECO:0000313" key="6">
    <source>
        <dbReference type="EMBL" id="SMF91777.1"/>
    </source>
</evidence>
<evidence type="ECO:0000313" key="7">
    <source>
        <dbReference type="Proteomes" id="UP000192940"/>
    </source>
</evidence>
<evidence type="ECO:0000259" key="5">
    <source>
        <dbReference type="Pfam" id="PF01814"/>
    </source>
</evidence>
<sequence>MSQITLNTLVADIVTAVPQTADLFRKLRIDFCCGGKIALEQASLNRNLDPLQVLSEILDIDKKQKEYAEQHMAAERSEKELITFIQQKHHAFLRDELPQLTPYVTKLARVHGENHPHLLRVQEIYSSLKQELLEHTEDEDQVVFPRIIDFVNEPTAIAAEALKPHVLELESEHEAAGDLLKELREITHDFEPPADACGTYRLVYQRLAAIEKDTFEHIHLENNVLFEKVRAAM</sequence>
<dbReference type="Proteomes" id="UP000192940">
    <property type="component" value="Chromosome I"/>
</dbReference>
<reference evidence="6 7" key="1">
    <citation type="submission" date="2017-04" db="EMBL/GenBank/DDBJ databases">
        <authorList>
            <person name="Afonso C.L."/>
            <person name="Miller P.J."/>
            <person name="Scott M.A."/>
            <person name="Spackman E."/>
            <person name="Goraichik I."/>
            <person name="Dimitrov K.M."/>
            <person name="Suarez D.L."/>
            <person name="Swayne D.E."/>
        </authorList>
    </citation>
    <scope>NUCLEOTIDE SEQUENCE [LARGE SCALE GENOMIC DNA]</scope>
    <source>
        <strain evidence="6 7">N3/975</strain>
    </source>
</reference>
<dbReference type="NCBIfam" id="TIGR03652">
    <property type="entry name" value="FeS_repair_RIC"/>
    <property type="match status" value="1"/>
</dbReference>
<dbReference type="InterPro" id="IPR019903">
    <property type="entry name" value="RIC_family"/>
</dbReference>
<protein>
    <submittedName>
        <fullName evidence="6">Regulator of cell morphogenesis and NO signaling</fullName>
    </submittedName>
</protein>
<evidence type="ECO:0000256" key="1">
    <source>
        <dbReference type="ARBA" id="ARBA00004496"/>
    </source>
</evidence>
<gene>
    <name evidence="6" type="ORF">SAMN05661091_5568</name>
</gene>
<dbReference type="Gene3D" id="1.20.120.520">
    <property type="entry name" value="nmb1532 protein domain like"/>
    <property type="match status" value="1"/>
</dbReference>
<dbReference type="AlphaFoldDB" id="A0A1X7HRS2"/>
<evidence type="ECO:0000256" key="2">
    <source>
        <dbReference type="ARBA" id="ARBA00022490"/>
    </source>
</evidence>
<comment type="subcellular location">
    <subcellularLocation>
        <location evidence="1">Cytoplasm</location>
    </subcellularLocation>
</comment>
<keyword evidence="7" id="KW-1185">Reference proteome</keyword>
<keyword evidence="4" id="KW-0408">Iron</keyword>
<dbReference type="GO" id="GO:0005737">
    <property type="term" value="C:cytoplasm"/>
    <property type="evidence" value="ECO:0007669"/>
    <property type="project" value="UniProtKB-SubCell"/>
</dbReference>
<keyword evidence="2" id="KW-0963">Cytoplasm</keyword>
<dbReference type="Pfam" id="PF04405">
    <property type="entry name" value="ScdA_N"/>
    <property type="match status" value="1"/>
</dbReference>
<name>A0A1X7HRS2_9BACL</name>
<evidence type="ECO:0000256" key="3">
    <source>
        <dbReference type="ARBA" id="ARBA00022723"/>
    </source>
</evidence>
<proteinExistence type="predicted"/>
<dbReference type="EMBL" id="LT840184">
    <property type="protein sequence ID" value="SMF91777.1"/>
    <property type="molecule type" value="Genomic_DNA"/>
</dbReference>
<dbReference type="STRING" id="1313296.SAMN05661091_5568"/>
<feature type="domain" description="Hemerythrin-like" evidence="5">
    <location>
        <begin position="88"/>
        <end position="228"/>
    </location>
</feature>
<dbReference type="InterPro" id="IPR012312">
    <property type="entry name" value="Hemerythrin-like"/>
</dbReference>
<dbReference type="GO" id="GO:0046872">
    <property type="term" value="F:metal ion binding"/>
    <property type="evidence" value="ECO:0007669"/>
    <property type="project" value="UniProtKB-KW"/>
</dbReference>
<evidence type="ECO:0000256" key="4">
    <source>
        <dbReference type="ARBA" id="ARBA00023004"/>
    </source>
</evidence>
<dbReference type="Pfam" id="PF01814">
    <property type="entry name" value="Hemerythrin"/>
    <property type="match status" value="1"/>
</dbReference>
<keyword evidence="3" id="KW-0479">Metal-binding</keyword>
<dbReference type="PANTHER" id="PTHR36438">
    <property type="entry name" value="IRON-SULFUR CLUSTER REPAIR PROTEIN YTFE"/>
    <property type="match status" value="1"/>
</dbReference>
<organism evidence="6 7">
    <name type="scientific">Paenibacillus uliginis N3/975</name>
    <dbReference type="NCBI Taxonomy" id="1313296"/>
    <lineage>
        <taxon>Bacteria</taxon>
        <taxon>Bacillati</taxon>
        <taxon>Bacillota</taxon>
        <taxon>Bacilli</taxon>
        <taxon>Bacillales</taxon>
        <taxon>Paenibacillaceae</taxon>
        <taxon>Paenibacillus</taxon>
    </lineage>
</organism>